<organism evidence="4 5">
    <name type="scientific">Cymbomonas tetramitiformis</name>
    <dbReference type="NCBI Taxonomy" id="36881"/>
    <lineage>
        <taxon>Eukaryota</taxon>
        <taxon>Viridiplantae</taxon>
        <taxon>Chlorophyta</taxon>
        <taxon>Pyramimonadophyceae</taxon>
        <taxon>Pyramimonadales</taxon>
        <taxon>Pyramimonadaceae</taxon>
        <taxon>Cymbomonas</taxon>
    </lineage>
</organism>
<dbReference type="SUPFAM" id="SSF81383">
    <property type="entry name" value="F-box domain"/>
    <property type="match status" value="1"/>
</dbReference>
<dbReference type="EMBL" id="LGRX02005674">
    <property type="protein sequence ID" value="KAK3278022.1"/>
    <property type="molecule type" value="Genomic_DNA"/>
</dbReference>
<dbReference type="Proteomes" id="UP001190700">
    <property type="component" value="Unassembled WGS sequence"/>
</dbReference>
<accession>A0AAE0GHD0</accession>
<evidence type="ECO:0000313" key="5">
    <source>
        <dbReference type="Proteomes" id="UP001190700"/>
    </source>
</evidence>
<dbReference type="Pfam" id="PF12937">
    <property type="entry name" value="F-box-like"/>
    <property type="match status" value="1"/>
</dbReference>
<feature type="domain" description="F-box protein Hrt3/FBXO9 C-terminal" evidence="3">
    <location>
        <begin position="102"/>
        <end position="299"/>
    </location>
</feature>
<evidence type="ECO:0000256" key="1">
    <source>
        <dbReference type="ARBA" id="ARBA00022786"/>
    </source>
</evidence>
<gene>
    <name evidence="4" type="ORF">CYMTET_14012</name>
</gene>
<protein>
    <recommendedName>
        <fullName evidence="6">F-box domain-containing protein</fullName>
    </recommendedName>
</protein>
<keyword evidence="1" id="KW-0833">Ubl conjugation pathway</keyword>
<evidence type="ECO:0000259" key="3">
    <source>
        <dbReference type="Pfam" id="PF19270"/>
    </source>
</evidence>
<keyword evidence="5" id="KW-1185">Reference proteome</keyword>
<sequence length="299" mass="34625">MEESTDMFTFRSYGHQPTRPWHSLYGKNLPLPAAQQTALAPIQKMLPEELMLEIFRVANHPIAISRAACVCRQWRDITSHQSIWRSACLRAFKITGKEYNTRQVENTFGGSWKIMFLNRPRVRHDGFYVSRNTYIKPGVRSMNCKYKPVHLVCYYRYYRFFPEGRLLYRTTPVILKKAAREMIGRQSANEKHRVYAGTWSLQGTKVFTAWRYPGCFNTEVSTELKLRSTSRGACNRLDVEAMMSSRTEVNRGAGEFGDPEISSTAHRQKVASYVFVAFEDVETHDLNLPVEVMDFYCPG</sequence>
<dbReference type="GO" id="GO:0005737">
    <property type="term" value="C:cytoplasm"/>
    <property type="evidence" value="ECO:0007669"/>
    <property type="project" value="TreeGrafter"/>
</dbReference>
<dbReference type="AlphaFoldDB" id="A0AAE0GHD0"/>
<name>A0AAE0GHD0_9CHLO</name>
<feature type="domain" description="F-box" evidence="2">
    <location>
        <begin position="46"/>
        <end position="90"/>
    </location>
</feature>
<dbReference type="InterPro" id="IPR036047">
    <property type="entry name" value="F-box-like_dom_sf"/>
</dbReference>
<dbReference type="Gene3D" id="1.20.1280.50">
    <property type="match status" value="1"/>
</dbReference>
<evidence type="ECO:0000313" key="4">
    <source>
        <dbReference type="EMBL" id="KAK3278022.1"/>
    </source>
</evidence>
<dbReference type="PANTHER" id="PTHR12874">
    <property type="entry name" value="F-BOX ONLY PROTEIN 48-RELATED"/>
    <property type="match status" value="1"/>
</dbReference>
<reference evidence="4 5" key="1">
    <citation type="journal article" date="2015" name="Genome Biol. Evol.">
        <title>Comparative Genomics of a Bacterivorous Green Alga Reveals Evolutionary Causalities and Consequences of Phago-Mixotrophic Mode of Nutrition.</title>
        <authorList>
            <person name="Burns J.A."/>
            <person name="Paasch A."/>
            <person name="Narechania A."/>
            <person name="Kim E."/>
        </authorList>
    </citation>
    <scope>NUCLEOTIDE SEQUENCE [LARGE SCALE GENOMIC DNA]</scope>
    <source>
        <strain evidence="4 5">PLY_AMNH</strain>
    </source>
</reference>
<dbReference type="Pfam" id="PF19270">
    <property type="entry name" value="FBO_C"/>
    <property type="match status" value="1"/>
</dbReference>
<dbReference type="InterPro" id="IPR045464">
    <property type="entry name" value="Hrt3/FBXO9_C"/>
</dbReference>
<dbReference type="GO" id="GO:0019005">
    <property type="term" value="C:SCF ubiquitin ligase complex"/>
    <property type="evidence" value="ECO:0007669"/>
    <property type="project" value="TreeGrafter"/>
</dbReference>
<dbReference type="GO" id="GO:0031146">
    <property type="term" value="P:SCF-dependent proteasomal ubiquitin-dependent protein catabolic process"/>
    <property type="evidence" value="ECO:0007669"/>
    <property type="project" value="TreeGrafter"/>
</dbReference>
<dbReference type="InterPro" id="IPR001810">
    <property type="entry name" value="F-box_dom"/>
</dbReference>
<dbReference type="PANTHER" id="PTHR12874:SF9">
    <property type="entry name" value="F-BOX ONLY PROTEIN 48"/>
    <property type="match status" value="1"/>
</dbReference>
<proteinExistence type="predicted"/>
<evidence type="ECO:0008006" key="6">
    <source>
        <dbReference type="Google" id="ProtNLM"/>
    </source>
</evidence>
<comment type="caution">
    <text evidence="4">The sequence shown here is derived from an EMBL/GenBank/DDBJ whole genome shotgun (WGS) entry which is preliminary data.</text>
</comment>
<evidence type="ECO:0000259" key="2">
    <source>
        <dbReference type="Pfam" id="PF12937"/>
    </source>
</evidence>